<evidence type="ECO:0000256" key="11">
    <source>
        <dbReference type="SAM" id="SignalP"/>
    </source>
</evidence>
<evidence type="ECO:0000259" key="13">
    <source>
        <dbReference type="Pfam" id="PF07715"/>
    </source>
</evidence>
<evidence type="ECO:0000313" key="15">
    <source>
        <dbReference type="Proteomes" id="UP000056109"/>
    </source>
</evidence>
<dbReference type="InterPro" id="IPR037066">
    <property type="entry name" value="Plug_dom_sf"/>
</dbReference>
<evidence type="ECO:0000256" key="7">
    <source>
        <dbReference type="ARBA" id="ARBA00023237"/>
    </source>
</evidence>
<dbReference type="EMBL" id="LN606600">
    <property type="protein sequence ID" value="CEF39853.1"/>
    <property type="molecule type" value="Genomic_DNA"/>
</dbReference>
<dbReference type="Pfam" id="PF00593">
    <property type="entry name" value="TonB_dep_Rec_b-barrel"/>
    <property type="match status" value="1"/>
</dbReference>
<reference evidence="15" key="1">
    <citation type="submission" date="2014-09" db="EMBL/GenBank/DDBJ databases">
        <authorList>
            <person name="Illeghems K.G."/>
        </authorList>
    </citation>
    <scope>NUCLEOTIDE SEQUENCE [LARGE SCALE GENOMIC DNA]</scope>
    <source>
        <strain evidence="15">108B</strain>
    </source>
</reference>
<evidence type="ECO:0000313" key="14">
    <source>
        <dbReference type="EMBL" id="CEF39853.1"/>
    </source>
</evidence>
<dbReference type="PATRIC" id="fig|446692.3.peg.385"/>
<evidence type="ECO:0000256" key="2">
    <source>
        <dbReference type="ARBA" id="ARBA00022448"/>
    </source>
</evidence>
<accession>A0A0U5FJ61</accession>
<gene>
    <name evidence="14" type="ORF">ASN_432</name>
</gene>
<evidence type="ECO:0000256" key="8">
    <source>
        <dbReference type="PROSITE-ProRule" id="PRU01360"/>
    </source>
</evidence>
<dbReference type="Gene3D" id="2.40.170.20">
    <property type="entry name" value="TonB-dependent receptor, beta-barrel domain"/>
    <property type="match status" value="1"/>
</dbReference>
<evidence type="ECO:0000256" key="5">
    <source>
        <dbReference type="ARBA" id="ARBA00023077"/>
    </source>
</evidence>
<sequence length="1036" mass="111676">MGVYPLSHEPPRGLYNKKLILLTVSAMSSFVFSSASYAQTASTAAPAASTAQPAPSKKARAATKAKATPKPATPAAPAAAPNNARATIAKAKSIKAPEPEQENVTVVGSLFRDPNLKSMSPITRISRLDMQRRGFANVTDALQSLSSNGSGTLTNSFSANGAFASGASAPSLRGLSTDSTLVLMDGMRLSYYPLSDDGERNFVDTNWMPSSIMETVDTMEDAGSSLYGADAVAGVINYVTRKEIKGFEGNAEGGLTQGGYGGHQKLYATYGVGDLHKDGYNFYVNSEYQQDDAIYNRQLNYPYNTSDLSGLGGINGITNVSDGAGGISNFAATPVALVRPSDGSDGGTGAWQLLNQAAGCGKYGSVVTGSVAGASGTSQACSQNLAKDYYQVSPSLRRISATAHLTVDVTPRSQFTAMFTYSQALSQFTGTPYNARAYSQSRNADTYSTPLPVYLPNGELNPNNPFAAQGQEAQIYYKFGDLMPTTNEYSQNFRGALRYTGSAASHWGSDWNWDVNFTGMNTMLQQTITGVPTIAGIKNAILNGTYNFVDPSQNSEAVLNSIAPKNVMNARSQEYSGDMHVTKGLFHLPGGMANLAIGGNIRWEALNDPSANPYDRNNPDAQWTGYINPFNAQGSRWVEAGYWELGLPFHKMVTADISGRYDHYAQGAGFGRYSPKASLSVTPVRQFTLRGTFSRGFRVPSFAETNGMNVAYTTYNITNQNFINQHLNANGTPNSYAQAYSLGQNTAGNPNLKPEISTNFTGDAVIRPTNWLNLTFGYYYIKKNRYIAANPLGASTIANAWLAGGDAALPSGVSVTPDLVDAQNPTGQVRPYMVNLGYVNTRSLVTDGVDMKINANTRLPGILHDVRLISIGQATFVRSFNLTMADGQVQHWAGTLAPYNAVAASGTPRWRANWSNTFIWKNLSVTPTVYYTSGYKNVAEDTNGPGTRSCADSANLLVGSSAAPTTQCHIRNWWDVDLNVSYNINRKWRLYATVYNLLGFRSPYDFGTYGSYLYNSSWSQKGVVVRSFQFGVNVTL</sequence>
<evidence type="ECO:0000259" key="12">
    <source>
        <dbReference type="Pfam" id="PF00593"/>
    </source>
</evidence>
<dbReference type="InterPro" id="IPR039426">
    <property type="entry name" value="TonB-dep_rcpt-like"/>
</dbReference>
<feature type="domain" description="TonB-dependent receptor plug" evidence="13">
    <location>
        <begin position="117"/>
        <end position="235"/>
    </location>
</feature>
<dbReference type="AlphaFoldDB" id="A0A0U5FJ61"/>
<dbReference type="SUPFAM" id="SSF56935">
    <property type="entry name" value="Porins"/>
    <property type="match status" value="1"/>
</dbReference>
<dbReference type="PANTHER" id="PTHR47234">
    <property type="match status" value="1"/>
</dbReference>
<protein>
    <submittedName>
        <fullName evidence="14">TonB-dependent receptor</fullName>
    </submittedName>
</protein>
<evidence type="ECO:0000256" key="9">
    <source>
        <dbReference type="RuleBase" id="RU003357"/>
    </source>
</evidence>
<dbReference type="PANTHER" id="PTHR47234:SF3">
    <property type="entry name" value="SECRETIN_TONB SHORT N-TERMINAL DOMAIN-CONTAINING PROTEIN"/>
    <property type="match status" value="1"/>
</dbReference>
<keyword evidence="11" id="KW-0732">Signal</keyword>
<keyword evidence="4 8" id="KW-0812">Transmembrane</keyword>
<keyword evidence="5 9" id="KW-0798">TonB box</keyword>
<dbReference type="Pfam" id="PF07715">
    <property type="entry name" value="Plug"/>
    <property type="match status" value="1"/>
</dbReference>
<proteinExistence type="inferred from homology"/>
<dbReference type="InterPro" id="IPR012910">
    <property type="entry name" value="Plug_dom"/>
</dbReference>
<dbReference type="InterPro" id="IPR036942">
    <property type="entry name" value="Beta-barrel_TonB_sf"/>
</dbReference>
<dbReference type="InterPro" id="IPR000531">
    <property type="entry name" value="Beta-barrel_TonB"/>
</dbReference>
<keyword evidence="2 8" id="KW-0813">Transport</keyword>
<dbReference type="Gene3D" id="2.170.130.10">
    <property type="entry name" value="TonB-dependent receptor, plug domain"/>
    <property type="match status" value="1"/>
</dbReference>
<dbReference type="PROSITE" id="PS52016">
    <property type="entry name" value="TONB_DEPENDENT_REC_3"/>
    <property type="match status" value="1"/>
</dbReference>
<keyword evidence="3 8" id="KW-1134">Transmembrane beta strand</keyword>
<keyword evidence="7 8" id="KW-0998">Cell outer membrane</keyword>
<dbReference type="RefSeq" id="WP_058987018.1">
    <property type="nucleotide sequence ID" value="NZ_LN606600.1"/>
</dbReference>
<feature type="domain" description="TonB-dependent receptor-like beta-barrel" evidence="12">
    <location>
        <begin position="448"/>
        <end position="997"/>
    </location>
</feature>
<dbReference type="KEGG" id="asz:ASN_432"/>
<evidence type="ECO:0000256" key="4">
    <source>
        <dbReference type="ARBA" id="ARBA00022692"/>
    </source>
</evidence>
<evidence type="ECO:0000256" key="10">
    <source>
        <dbReference type="SAM" id="MobiDB-lite"/>
    </source>
</evidence>
<dbReference type="Proteomes" id="UP000056109">
    <property type="component" value="Chromosome I"/>
</dbReference>
<comment type="subcellular location">
    <subcellularLocation>
        <location evidence="1 8">Cell outer membrane</location>
        <topology evidence="1 8">Multi-pass membrane protein</topology>
    </subcellularLocation>
</comment>
<keyword evidence="15" id="KW-1185">Reference proteome</keyword>
<evidence type="ECO:0000256" key="6">
    <source>
        <dbReference type="ARBA" id="ARBA00023136"/>
    </source>
</evidence>
<evidence type="ECO:0000256" key="3">
    <source>
        <dbReference type="ARBA" id="ARBA00022452"/>
    </source>
</evidence>
<keyword evidence="6 8" id="KW-0472">Membrane</keyword>
<feature type="region of interest" description="Disordered" evidence="10">
    <location>
        <begin position="44"/>
        <end position="100"/>
    </location>
</feature>
<dbReference type="GeneID" id="34781639"/>
<feature type="signal peptide" evidence="11">
    <location>
        <begin position="1"/>
        <end position="38"/>
    </location>
</feature>
<organism evidence="14 15">
    <name type="scientific">Acetobacter senegalensis</name>
    <dbReference type="NCBI Taxonomy" id="446692"/>
    <lineage>
        <taxon>Bacteria</taxon>
        <taxon>Pseudomonadati</taxon>
        <taxon>Pseudomonadota</taxon>
        <taxon>Alphaproteobacteria</taxon>
        <taxon>Acetobacterales</taxon>
        <taxon>Acetobacteraceae</taxon>
        <taxon>Acetobacter</taxon>
    </lineage>
</organism>
<feature type="chain" id="PRO_5006857003" evidence="11">
    <location>
        <begin position="39"/>
        <end position="1036"/>
    </location>
</feature>
<feature type="compositionally biased region" description="Low complexity" evidence="10">
    <location>
        <begin position="64"/>
        <end position="91"/>
    </location>
</feature>
<dbReference type="GO" id="GO:0009279">
    <property type="term" value="C:cell outer membrane"/>
    <property type="evidence" value="ECO:0007669"/>
    <property type="project" value="UniProtKB-SubCell"/>
</dbReference>
<evidence type="ECO:0000256" key="1">
    <source>
        <dbReference type="ARBA" id="ARBA00004571"/>
    </source>
</evidence>
<name>A0A0U5FJ61_9PROT</name>
<feature type="compositionally biased region" description="Low complexity" evidence="10">
    <location>
        <begin position="44"/>
        <end position="56"/>
    </location>
</feature>
<keyword evidence="14" id="KW-0675">Receptor</keyword>
<comment type="similarity">
    <text evidence="8 9">Belongs to the TonB-dependent receptor family.</text>
</comment>